<dbReference type="InterPro" id="IPR005122">
    <property type="entry name" value="Uracil-DNA_glycosylase-like"/>
</dbReference>
<evidence type="ECO:0000256" key="7">
    <source>
        <dbReference type="ARBA" id="ARBA00023204"/>
    </source>
</evidence>
<dbReference type="SMART" id="SM00986">
    <property type="entry name" value="UDG"/>
    <property type="match status" value="1"/>
</dbReference>
<sequence>MTMTLPGMTPTDFPPGAIGGPVEAQLPDGAFSGLALIAEAPGRDEVIGGRPLVGDAGRRFDRALEAAGVDRGTCLVANPFRYRPEKNRIGCFFATRRRAANDGLDINTDFWPAPAGYVIHPHDADVRHLWDLLRQYKPAAIVALGNTALWALTGRAGGVTKLAGAWQPTEVCQGQVMVTYHPSFIGRKHDPALEAAWTDHIRQAWHLARG</sequence>
<dbReference type="PANTHER" id="PTHR33693">
    <property type="entry name" value="TYPE-5 URACIL-DNA GLYCOSYLASE"/>
    <property type="match status" value="1"/>
</dbReference>
<evidence type="ECO:0000313" key="10">
    <source>
        <dbReference type="Proteomes" id="UP001296873"/>
    </source>
</evidence>
<gene>
    <name evidence="9" type="ORF">CKO28_00330</name>
</gene>
<evidence type="ECO:0000259" key="8">
    <source>
        <dbReference type="SMART" id="SM00986"/>
    </source>
</evidence>
<keyword evidence="6" id="KW-0411">Iron-sulfur</keyword>
<evidence type="ECO:0000256" key="4">
    <source>
        <dbReference type="ARBA" id="ARBA00022801"/>
    </source>
</evidence>
<dbReference type="InterPro" id="IPR036895">
    <property type="entry name" value="Uracil-DNA_glycosylase-like_sf"/>
</dbReference>
<keyword evidence="10" id="KW-1185">Reference proteome</keyword>
<keyword evidence="5" id="KW-0408">Iron</keyword>
<accession>A0ABS1D9B9</accession>
<evidence type="ECO:0000256" key="2">
    <source>
        <dbReference type="ARBA" id="ARBA00022723"/>
    </source>
</evidence>
<dbReference type="SUPFAM" id="SSF52141">
    <property type="entry name" value="Uracil-DNA glycosylase-like"/>
    <property type="match status" value="1"/>
</dbReference>
<dbReference type="InterPro" id="IPR051536">
    <property type="entry name" value="UDG_Type-4/5"/>
</dbReference>
<keyword evidence="2" id="KW-0479">Metal-binding</keyword>
<evidence type="ECO:0000256" key="1">
    <source>
        <dbReference type="ARBA" id="ARBA00022485"/>
    </source>
</evidence>
<dbReference type="Pfam" id="PF03167">
    <property type="entry name" value="UDG"/>
    <property type="match status" value="1"/>
</dbReference>
<organism evidence="9 10">
    <name type="scientific">Rhodovibrio sodomensis</name>
    <dbReference type="NCBI Taxonomy" id="1088"/>
    <lineage>
        <taxon>Bacteria</taxon>
        <taxon>Pseudomonadati</taxon>
        <taxon>Pseudomonadota</taxon>
        <taxon>Alphaproteobacteria</taxon>
        <taxon>Rhodospirillales</taxon>
        <taxon>Rhodovibrionaceae</taxon>
        <taxon>Rhodovibrio</taxon>
    </lineage>
</organism>
<evidence type="ECO:0000256" key="6">
    <source>
        <dbReference type="ARBA" id="ARBA00023014"/>
    </source>
</evidence>
<dbReference type="Gene3D" id="3.40.470.10">
    <property type="entry name" value="Uracil-DNA glycosylase-like domain"/>
    <property type="match status" value="1"/>
</dbReference>
<evidence type="ECO:0000256" key="3">
    <source>
        <dbReference type="ARBA" id="ARBA00022763"/>
    </source>
</evidence>
<dbReference type="Proteomes" id="UP001296873">
    <property type="component" value="Unassembled WGS sequence"/>
</dbReference>
<keyword evidence="3" id="KW-0227">DNA damage</keyword>
<dbReference type="EMBL" id="NRRL01000001">
    <property type="protein sequence ID" value="MBK1666486.1"/>
    <property type="molecule type" value="Genomic_DNA"/>
</dbReference>
<name>A0ABS1D9B9_9PROT</name>
<dbReference type="SMART" id="SM00987">
    <property type="entry name" value="UreE_C"/>
    <property type="match status" value="1"/>
</dbReference>
<keyword evidence="4" id="KW-0378">Hydrolase</keyword>
<comment type="caution">
    <text evidence="9">The sequence shown here is derived from an EMBL/GenBank/DDBJ whole genome shotgun (WGS) entry which is preliminary data.</text>
</comment>
<protein>
    <recommendedName>
        <fullName evidence="8">Uracil-DNA glycosylase-like domain-containing protein</fullName>
    </recommendedName>
</protein>
<dbReference type="PANTHER" id="PTHR33693:SF9">
    <property type="entry name" value="TYPE-4 URACIL-DNA GLYCOSYLASE"/>
    <property type="match status" value="1"/>
</dbReference>
<proteinExistence type="predicted"/>
<evidence type="ECO:0000256" key="5">
    <source>
        <dbReference type="ARBA" id="ARBA00023004"/>
    </source>
</evidence>
<dbReference type="RefSeq" id="WP_200338524.1">
    <property type="nucleotide sequence ID" value="NZ_NRRL01000001.1"/>
</dbReference>
<feature type="domain" description="Uracil-DNA glycosylase-like" evidence="8">
    <location>
        <begin position="26"/>
        <end position="202"/>
    </location>
</feature>
<keyword evidence="1" id="KW-0004">4Fe-4S</keyword>
<reference evidence="9 10" key="1">
    <citation type="journal article" date="2020" name="Microorganisms">
        <title>Osmotic Adaptation and Compatible Solute Biosynthesis of Phototrophic Bacteria as Revealed from Genome Analyses.</title>
        <authorList>
            <person name="Imhoff J.F."/>
            <person name="Rahn T."/>
            <person name="Kunzel S."/>
            <person name="Keller A."/>
            <person name="Neulinger S.C."/>
        </authorList>
    </citation>
    <scope>NUCLEOTIDE SEQUENCE [LARGE SCALE GENOMIC DNA]</scope>
    <source>
        <strain evidence="9 10">DSM 9895</strain>
    </source>
</reference>
<evidence type="ECO:0000313" key="9">
    <source>
        <dbReference type="EMBL" id="MBK1666486.1"/>
    </source>
</evidence>
<keyword evidence="7" id="KW-0234">DNA repair</keyword>